<reference evidence="1 2" key="1">
    <citation type="submission" date="2018-07" db="EMBL/GenBank/DDBJ databases">
        <title>Genomic Encyclopedia of Type Strains, Phase III (KMG-III): the genomes of soil and plant-associated and newly described type strains.</title>
        <authorList>
            <person name="Whitman W."/>
        </authorList>
    </citation>
    <scope>NUCLEOTIDE SEQUENCE [LARGE SCALE GENOMIC DNA]</scope>
    <source>
        <strain evidence="1 2">CECT 8488</strain>
    </source>
</reference>
<name>A0A3D9H8K8_9PROT</name>
<keyword evidence="2" id="KW-1185">Reference proteome</keyword>
<dbReference type="RefSeq" id="WP_115938379.1">
    <property type="nucleotide sequence ID" value="NZ_QRDW01000011.1"/>
</dbReference>
<gene>
    <name evidence="1" type="ORF">DFP90_11154</name>
</gene>
<comment type="caution">
    <text evidence="1">The sequence shown here is derived from an EMBL/GenBank/DDBJ whole genome shotgun (WGS) entry which is preliminary data.</text>
</comment>
<dbReference type="EMBL" id="QRDW01000011">
    <property type="protein sequence ID" value="RED45807.1"/>
    <property type="molecule type" value="Genomic_DNA"/>
</dbReference>
<evidence type="ECO:0000313" key="2">
    <source>
        <dbReference type="Proteomes" id="UP000256845"/>
    </source>
</evidence>
<organism evidence="1 2">
    <name type="scientific">Aestuariispira insulae</name>
    <dbReference type="NCBI Taxonomy" id="1461337"/>
    <lineage>
        <taxon>Bacteria</taxon>
        <taxon>Pseudomonadati</taxon>
        <taxon>Pseudomonadota</taxon>
        <taxon>Alphaproteobacteria</taxon>
        <taxon>Rhodospirillales</taxon>
        <taxon>Kiloniellaceae</taxon>
        <taxon>Aestuariispira</taxon>
    </lineage>
</organism>
<dbReference type="AlphaFoldDB" id="A0A3D9H8K8"/>
<evidence type="ECO:0000313" key="1">
    <source>
        <dbReference type="EMBL" id="RED45807.1"/>
    </source>
</evidence>
<accession>A0A3D9H8K8</accession>
<dbReference type="OrthoDB" id="5422838at2"/>
<protein>
    <submittedName>
        <fullName evidence="1">Amphi-Trp domain-containing protein</fullName>
    </submittedName>
</protein>
<sequence length="89" mass="10152">MKQNGRFRHESLQDRSSIQDLLNALNEGMARGKLVLENEDGKLELNPADLVNLRISATADEDRNRLDIRISWQGEREVPKGKKIPLKSD</sequence>
<dbReference type="Proteomes" id="UP000256845">
    <property type="component" value="Unassembled WGS sequence"/>
</dbReference>
<dbReference type="InterPro" id="IPR027598">
    <property type="entry name" value="Amphi-Trp_dom"/>
</dbReference>
<proteinExistence type="predicted"/>
<dbReference type="NCBIfam" id="TIGR04354">
    <property type="entry name" value="amphi-Trp"/>
    <property type="match status" value="1"/>
</dbReference>